<feature type="compositionally biased region" description="Basic and acidic residues" evidence="5">
    <location>
        <begin position="1455"/>
        <end position="1466"/>
    </location>
</feature>
<dbReference type="EMBL" id="JALGBH010000002">
    <property type="protein sequence ID" value="MCJ0742963.1"/>
    <property type="molecule type" value="Genomic_DNA"/>
</dbReference>
<feature type="region of interest" description="Disordered" evidence="5">
    <location>
        <begin position="1439"/>
        <end position="1466"/>
    </location>
</feature>
<sequence length="1466" mass="164351">MLLILTIFALRFKPVQTYVAKKTASYLSKELKTTVSLTGLYVKPFKSIVLENFLVLDLQKDTLANFQKFTVDINRFSLSDRILNIRDIQVDKGTFFLKDYKDGGSNLDFIIDYFESPAPKEKKGKKFDIIFNKIILNNTNFKYKNLKYNEIKHNQINFEDIDVKNLNGIFEDLNTDNHIIQARIKNLNFREKSGFYLKNLTAFTTVDSNAIELQDLLLITNKSRLKNYYQMKFKSYRDFRDYTSKVRMKANFEDSHIASSDIAYFAPELSKMNLDIDASGQVTGYVNDLKAKKFAVNAGKATYIKGDFSLKGLPDWEQTFMDLKIEMAGTNKKDLDDILTDITGKKVKMVPEIINKFGNINFNGYFTGFQNDFIAYGEFKTKLGRLKSDVNMKIDKKGIPSYNGNVKTYDFNVGNLIDEKLLGRITSELYIKGKGIEVKELTEDLNGKIAYLDFNNYRYRNININGTFEKKFFNGNLKINDKNVQLVFNGGVNLNPALPVFNFTADIKNAKLKTLNLFQDSLKIDATLKSNFSGNNLDNIQGDLTLEKVRLDNVRGIYNIDSVQLKATGIGIDRSLTVKSDILEAGIKGQYDLNTIVSYFKSTAKKYIPSLTTNIIEYKTQIFDFSLRIKNFEPIAELISPGLEIDNQSLLIGSFDSRNNKATLGGIIKRLKFKGITANNIIIDENTSEKQLTTIITSDRIDINDSLNIKNINISNILRNDSLAFNIKLSNAEDANQLDLNGLVEFADENAKISILPSNLLINHEEWNIEDKVQISFSNGKTSISNFSLANKDQEITANGIISDNAADLFSLEFKDFKLNNLNPFVKTLGLKLNGNVNGKTKLYSILKQPKINDSLTIDSLGFNNTYIGTLTDTSSFNSENKMVKVFTKVRTANRETVNAEGFVDLFHKTIDVNARLNDSELAILEPFVSRLVSKLKGKISANLAVNGNLEKPNINGSVKLDEAQLMVNYLKTTYIISDEIEIEKGILGINNLKLRDLEDHSAIANGKVDLNNLDNPYIDVDLVANGLMALNTTSKDNSLYYGRAYGTGEFTFKGPTNNMYIKIDAKTEKGTVFNLPLNSSEMVSEKDFITFVSKDTTKVVKKQSSFEGLTMSFKLKVDPNTIANIYTVLGKLTGKGNAELELNINSVGDFEMKGDYVIESGNFDFTAQEVINKRFDIRQGGTIRWTGNPTAAQINLKAVYALSANLSDLYRAANRDGSSNENQSVKTEVEMGLSGLLLQPDIKLDISFPANPAIKDELQAYFNDGNNLNTQALSLIIQRRFAPGTGKENLTQQLGSVGTSTATELLFSQFNSLLSSLNLNFVDINIRSLNEASASFKFFNDRVIVNAGVIDNSKSSIDNSIGFSNSVGHELEVLALIKKDGNLVARVANKPPTQQSIFFNPGIDPNRNITSLGLIYSQQFDSFSEFLSKISGKYRKEQKKKEAQKASQSINKDAIIEKTKKNQKK</sequence>
<name>A0ABS9ZXC9_9SPHI</name>
<gene>
    <name evidence="7" type="ORF">MMF97_09600</name>
</gene>
<dbReference type="InterPro" id="IPR007452">
    <property type="entry name" value="TamB_C"/>
</dbReference>
<proteinExistence type="predicted"/>
<evidence type="ECO:0000256" key="2">
    <source>
        <dbReference type="ARBA" id="ARBA00022692"/>
    </source>
</evidence>
<comment type="caution">
    <text evidence="7">The sequence shown here is derived from an EMBL/GenBank/DDBJ whole genome shotgun (WGS) entry which is preliminary data.</text>
</comment>
<accession>A0ABS9ZXC9</accession>
<evidence type="ECO:0000259" key="6">
    <source>
        <dbReference type="Pfam" id="PF04357"/>
    </source>
</evidence>
<evidence type="ECO:0000256" key="1">
    <source>
        <dbReference type="ARBA" id="ARBA00004167"/>
    </source>
</evidence>
<feature type="domain" description="Translocation and assembly module TamB C-terminal" evidence="6">
    <location>
        <begin position="995"/>
        <end position="1388"/>
    </location>
</feature>
<evidence type="ECO:0000313" key="7">
    <source>
        <dbReference type="EMBL" id="MCJ0742963.1"/>
    </source>
</evidence>
<evidence type="ECO:0000256" key="3">
    <source>
        <dbReference type="ARBA" id="ARBA00022989"/>
    </source>
</evidence>
<dbReference type="Proteomes" id="UP001165460">
    <property type="component" value="Unassembled WGS sequence"/>
</dbReference>
<evidence type="ECO:0000313" key="8">
    <source>
        <dbReference type="Proteomes" id="UP001165460"/>
    </source>
</evidence>
<evidence type="ECO:0000256" key="4">
    <source>
        <dbReference type="ARBA" id="ARBA00023136"/>
    </source>
</evidence>
<keyword evidence="8" id="KW-1185">Reference proteome</keyword>
<protein>
    <submittedName>
        <fullName evidence="7">Translocation/assembly module TamB</fullName>
    </submittedName>
</protein>
<keyword evidence="4" id="KW-0472">Membrane</keyword>
<dbReference type="RefSeq" id="WP_243361899.1">
    <property type="nucleotide sequence ID" value="NZ_JALGBH010000002.1"/>
</dbReference>
<evidence type="ECO:0000256" key="5">
    <source>
        <dbReference type="SAM" id="MobiDB-lite"/>
    </source>
</evidence>
<keyword evidence="3" id="KW-1133">Transmembrane helix</keyword>
<comment type="subcellular location">
    <subcellularLocation>
        <location evidence="1">Membrane</location>
        <topology evidence="1">Single-pass membrane protein</topology>
    </subcellularLocation>
</comment>
<reference evidence="7" key="1">
    <citation type="submission" date="2022-03" db="EMBL/GenBank/DDBJ databases">
        <authorList>
            <person name="Woo C.Y."/>
        </authorList>
    </citation>
    <scope>NUCLEOTIDE SEQUENCE</scope>
    <source>
        <strain evidence="7">CYS-01</strain>
    </source>
</reference>
<dbReference type="Pfam" id="PF04357">
    <property type="entry name" value="TamB"/>
    <property type="match status" value="1"/>
</dbReference>
<organism evidence="7 8">
    <name type="scientific">Pedobacter montanisoli</name>
    <dbReference type="NCBI Taxonomy" id="2923277"/>
    <lineage>
        <taxon>Bacteria</taxon>
        <taxon>Pseudomonadati</taxon>
        <taxon>Bacteroidota</taxon>
        <taxon>Sphingobacteriia</taxon>
        <taxon>Sphingobacteriales</taxon>
        <taxon>Sphingobacteriaceae</taxon>
        <taxon>Pedobacter</taxon>
    </lineage>
</organism>
<keyword evidence="2" id="KW-0812">Transmembrane</keyword>